<evidence type="ECO:0000313" key="4">
    <source>
        <dbReference type="Proteomes" id="UP000187608"/>
    </source>
</evidence>
<feature type="domain" description="HTH marR-type" evidence="2">
    <location>
        <begin position="4"/>
        <end position="146"/>
    </location>
</feature>
<dbReference type="PANTHER" id="PTHR33164:SF96">
    <property type="entry name" value="MARR-FAMILY TRANSCRIPTIONAL REGULATOR"/>
    <property type="match status" value="1"/>
</dbReference>
<keyword evidence="4" id="KW-1185">Reference proteome</keyword>
<dbReference type="PANTHER" id="PTHR33164">
    <property type="entry name" value="TRANSCRIPTIONAL REGULATOR, MARR FAMILY"/>
    <property type="match status" value="1"/>
</dbReference>
<evidence type="ECO:0000256" key="1">
    <source>
        <dbReference type="ARBA" id="ARBA00023125"/>
    </source>
</evidence>
<reference evidence="4" key="1">
    <citation type="submission" date="2017-01" db="EMBL/GenBank/DDBJ databases">
        <authorList>
            <person name="Varghese N."/>
            <person name="Submissions S."/>
        </authorList>
    </citation>
    <scope>NUCLEOTIDE SEQUENCE [LARGE SCALE GENOMIC DNA]</scope>
    <source>
        <strain evidence="4">DSM 23127</strain>
    </source>
</reference>
<dbReference type="PROSITE" id="PS50995">
    <property type="entry name" value="HTH_MARR_2"/>
    <property type="match status" value="1"/>
</dbReference>
<dbReference type="Pfam" id="PF01047">
    <property type="entry name" value="MarR"/>
    <property type="match status" value="1"/>
</dbReference>
<dbReference type="InterPro" id="IPR000835">
    <property type="entry name" value="HTH_MarR-typ"/>
</dbReference>
<evidence type="ECO:0000313" key="3">
    <source>
        <dbReference type="EMBL" id="SIS60163.1"/>
    </source>
</evidence>
<dbReference type="RefSeq" id="WP_076560274.1">
    <property type="nucleotide sequence ID" value="NZ_FTOC01000011.1"/>
</dbReference>
<dbReference type="Gene3D" id="1.10.10.10">
    <property type="entry name" value="Winged helix-like DNA-binding domain superfamily/Winged helix DNA-binding domain"/>
    <property type="match status" value="1"/>
</dbReference>
<sequence>MATDNELVDRILSVLPALPKKLFGDIQPFQESDLHPTHVHILHIIEQEGAVPMKTVAQKLSIKKSNLTPLVRKLIEHGLLEKTKKAEDRRITLVQLTEEGTSFLRDKKRHMEDQLRERLDTLSAEDRQKLHDNFTQLSVILEKMNR</sequence>
<organism evidence="3 4">
    <name type="scientific">Salimicrobium flavidum</name>
    <dbReference type="NCBI Taxonomy" id="570947"/>
    <lineage>
        <taxon>Bacteria</taxon>
        <taxon>Bacillati</taxon>
        <taxon>Bacillota</taxon>
        <taxon>Bacilli</taxon>
        <taxon>Bacillales</taxon>
        <taxon>Bacillaceae</taxon>
        <taxon>Salimicrobium</taxon>
    </lineage>
</organism>
<dbReference type="GO" id="GO:0006950">
    <property type="term" value="P:response to stress"/>
    <property type="evidence" value="ECO:0007669"/>
    <property type="project" value="TreeGrafter"/>
</dbReference>
<evidence type="ECO:0000259" key="2">
    <source>
        <dbReference type="PROSITE" id="PS50995"/>
    </source>
</evidence>
<accession>A0A1N7KEZ4</accession>
<proteinExistence type="predicted"/>
<dbReference type="PRINTS" id="PR00598">
    <property type="entry name" value="HTHMARR"/>
</dbReference>
<dbReference type="InterPro" id="IPR039422">
    <property type="entry name" value="MarR/SlyA-like"/>
</dbReference>
<dbReference type="InterPro" id="IPR036388">
    <property type="entry name" value="WH-like_DNA-bd_sf"/>
</dbReference>
<dbReference type="GO" id="GO:0003700">
    <property type="term" value="F:DNA-binding transcription factor activity"/>
    <property type="evidence" value="ECO:0007669"/>
    <property type="project" value="InterPro"/>
</dbReference>
<dbReference type="AlphaFoldDB" id="A0A1N7KEZ4"/>
<dbReference type="EMBL" id="FTOC01000011">
    <property type="protein sequence ID" value="SIS60163.1"/>
    <property type="molecule type" value="Genomic_DNA"/>
</dbReference>
<dbReference type="STRING" id="570947.SAMN05421687_11115"/>
<dbReference type="Proteomes" id="UP000187608">
    <property type="component" value="Unassembled WGS sequence"/>
</dbReference>
<dbReference type="OrthoDB" id="3254893at2"/>
<dbReference type="InterPro" id="IPR036390">
    <property type="entry name" value="WH_DNA-bd_sf"/>
</dbReference>
<keyword evidence="1" id="KW-0238">DNA-binding</keyword>
<dbReference type="SUPFAM" id="SSF46785">
    <property type="entry name" value="Winged helix' DNA-binding domain"/>
    <property type="match status" value="1"/>
</dbReference>
<gene>
    <name evidence="3" type="ORF">SAMN05421687_11115</name>
</gene>
<dbReference type="SMART" id="SM00347">
    <property type="entry name" value="HTH_MARR"/>
    <property type="match status" value="1"/>
</dbReference>
<dbReference type="GO" id="GO:0003677">
    <property type="term" value="F:DNA binding"/>
    <property type="evidence" value="ECO:0007669"/>
    <property type="project" value="UniProtKB-KW"/>
</dbReference>
<name>A0A1N7KEZ4_9BACI</name>
<protein>
    <submittedName>
        <fullName evidence="3">Transcriptional regulator, MarR family</fullName>
    </submittedName>
</protein>